<protein>
    <submittedName>
        <fullName evidence="3">Predicted Zn-dependent peptidase</fullName>
    </submittedName>
</protein>
<dbReference type="GO" id="GO:0046872">
    <property type="term" value="F:metal ion binding"/>
    <property type="evidence" value="ECO:0007669"/>
    <property type="project" value="InterPro"/>
</dbReference>
<dbReference type="AlphaFoldDB" id="A0A1H9QA66"/>
<dbReference type="Proteomes" id="UP000199318">
    <property type="component" value="Unassembled WGS sequence"/>
</dbReference>
<name>A0A1H9QA66_9BACI</name>
<dbReference type="STRING" id="1464123.SAMN05444126_102188"/>
<dbReference type="Pfam" id="PF00675">
    <property type="entry name" value="Peptidase_M16"/>
    <property type="match status" value="1"/>
</dbReference>
<dbReference type="Gene3D" id="3.30.830.10">
    <property type="entry name" value="Metalloenzyme, LuxS/M16 peptidase-like"/>
    <property type="match status" value="2"/>
</dbReference>
<dbReference type="SUPFAM" id="SSF63411">
    <property type="entry name" value="LuxS/MPP-like metallohydrolase"/>
    <property type="match status" value="2"/>
</dbReference>
<feature type="domain" description="Peptidase M16 N-terminal" evidence="1">
    <location>
        <begin position="63"/>
        <end position="175"/>
    </location>
</feature>
<dbReference type="InterPro" id="IPR011249">
    <property type="entry name" value="Metalloenz_LuxS/M16"/>
</dbReference>
<keyword evidence="4" id="KW-1185">Reference proteome</keyword>
<dbReference type="NCBIfam" id="NF047421">
    <property type="entry name" value="YfmH_fam"/>
    <property type="match status" value="1"/>
</dbReference>
<dbReference type="RefSeq" id="WP_093071855.1">
    <property type="nucleotide sequence ID" value="NZ_FOGV01000002.1"/>
</dbReference>
<dbReference type="EMBL" id="FOGV01000002">
    <property type="protein sequence ID" value="SER57302.1"/>
    <property type="molecule type" value="Genomic_DNA"/>
</dbReference>
<dbReference type="InterPro" id="IPR050361">
    <property type="entry name" value="MPP/UQCRC_Complex"/>
</dbReference>
<organism evidence="3 4">
    <name type="scientific">Salisediminibacterium halotolerans</name>
    <dbReference type="NCBI Taxonomy" id="517425"/>
    <lineage>
        <taxon>Bacteria</taxon>
        <taxon>Bacillati</taxon>
        <taxon>Bacillota</taxon>
        <taxon>Bacilli</taxon>
        <taxon>Bacillales</taxon>
        <taxon>Bacillaceae</taxon>
        <taxon>Salisediminibacterium</taxon>
    </lineage>
</organism>
<dbReference type="InterPro" id="IPR011765">
    <property type="entry name" value="Pept_M16_N"/>
</dbReference>
<accession>A0A1H9QA66</accession>
<evidence type="ECO:0000259" key="1">
    <source>
        <dbReference type="Pfam" id="PF00675"/>
    </source>
</evidence>
<dbReference type="PANTHER" id="PTHR11851:SF134">
    <property type="entry name" value="ZINC-DEPENDENT PROTEASE"/>
    <property type="match status" value="1"/>
</dbReference>
<sequence length="434" mass="49622">MKAVEFQQINETLYTETLPNGLTVYLLPKNGFQKTFATFTTKYGSIDRTFQPLNSTETITVPDGIAHFLEHKMFEDEEGDVFHTFSKQGASANAFTSFTNTAYLFSSTTNVSENVQTLLDFVQKPYFTDETVEKEKGIIGQEINMYDDNPDWRNFFGLLNGMYENHPVAVDIAGTVESINEISKDDLYTCYETFYHPSNMVLFIVGAVDPDSLIEEIRTNQQEKIFPPAPAIQRQEDFAEPEKVKQRSVEISMPVQTPKCLIGVKEASPVLSGKDLLQYELAVELILEIAFGESSPRYQELFEEGLIDDSFEFDVEYERGFAFSVFGGESPRPYELAERLKQIALAVRPEITQSELNRMKKKKIGEFLKSLNSPEFIATQFTRYRFNDAELFDVIPILEDLNLEDVQRVYDEHFRSEEQMTACIVINKEEENGG</sequence>
<evidence type="ECO:0000313" key="3">
    <source>
        <dbReference type="EMBL" id="SER57302.1"/>
    </source>
</evidence>
<dbReference type="Pfam" id="PF05193">
    <property type="entry name" value="Peptidase_M16_C"/>
    <property type="match status" value="1"/>
</dbReference>
<dbReference type="OrthoDB" id="9811314at2"/>
<gene>
    <name evidence="3" type="ORF">SAMN05444126_102188</name>
</gene>
<evidence type="ECO:0000259" key="2">
    <source>
        <dbReference type="Pfam" id="PF05193"/>
    </source>
</evidence>
<reference evidence="4" key="1">
    <citation type="submission" date="2016-10" db="EMBL/GenBank/DDBJ databases">
        <authorList>
            <person name="de Groot N.N."/>
        </authorList>
    </citation>
    <scope>NUCLEOTIDE SEQUENCE [LARGE SCALE GENOMIC DNA]</scope>
    <source>
        <strain evidence="4">10nlg</strain>
    </source>
</reference>
<dbReference type="PANTHER" id="PTHR11851">
    <property type="entry name" value="METALLOPROTEASE"/>
    <property type="match status" value="1"/>
</dbReference>
<feature type="domain" description="Peptidase M16 C-terminal" evidence="2">
    <location>
        <begin position="182"/>
        <end position="362"/>
    </location>
</feature>
<evidence type="ECO:0000313" key="4">
    <source>
        <dbReference type="Proteomes" id="UP000199318"/>
    </source>
</evidence>
<dbReference type="InterPro" id="IPR007863">
    <property type="entry name" value="Peptidase_M16_C"/>
</dbReference>
<comment type="caution">
    <text evidence="3">The sequence shown here is derived from an EMBL/GenBank/DDBJ whole genome shotgun (WGS) entry which is preliminary data.</text>
</comment>
<proteinExistence type="predicted"/>